<gene>
    <name evidence="2" type="ORF">CK556_03455</name>
</gene>
<evidence type="ECO:0000313" key="2">
    <source>
        <dbReference type="EMBL" id="ASZ09382.1"/>
    </source>
</evidence>
<evidence type="ECO:0000259" key="1">
    <source>
        <dbReference type="PROSITE" id="PS51704"/>
    </source>
</evidence>
<dbReference type="Proteomes" id="UP000232229">
    <property type="component" value="Chromosome"/>
</dbReference>
<dbReference type="PANTHER" id="PTHR46211">
    <property type="entry name" value="GLYCEROPHOSPHORYL DIESTER PHOSPHODIESTERASE"/>
    <property type="match status" value="1"/>
</dbReference>
<dbReference type="InterPro" id="IPR030395">
    <property type="entry name" value="GP_PDE_dom"/>
</dbReference>
<dbReference type="RefSeq" id="WP_027875547.1">
    <property type="nucleotide sequence ID" value="NZ_CP023173.1"/>
</dbReference>
<reference evidence="2 3" key="1">
    <citation type="submission" date="2017-08" db="EMBL/GenBank/DDBJ databases">
        <title>Complete Genome Sequence of Mesoplasma chauliocola.</title>
        <authorList>
            <person name="Knight T.F.Jr."/>
            <person name="Citino T."/>
        </authorList>
    </citation>
    <scope>NUCLEOTIDE SEQUENCE [LARGE SCALE GENOMIC DNA]</scope>
    <source>
        <strain evidence="2 3">CHPA-2</strain>
    </source>
</reference>
<organism evidence="2 3">
    <name type="scientific">Mesoplasma chauliocola</name>
    <dbReference type="NCBI Taxonomy" id="216427"/>
    <lineage>
        <taxon>Bacteria</taxon>
        <taxon>Bacillati</taxon>
        <taxon>Mycoplasmatota</taxon>
        <taxon>Mollicutes</taxon>
        <taxon>Entomoplasmatales</taxon>
        <taxon>Entomoplasmataceae</taxon>
        <taxon>Mesoplasma</taxon>
    </lineage>
</organism>
<dbReference type="PANTHER" id="PTHR46211:SF1">
    <property type="entry name" value="GLYCEROPHOSPHODIESTER PHOSPHODIESTERASE, CYTOPLASMIC"/>
    <property type="match status" value="1"/>
</dbReference>
<sequence length="237" mass="28083">MFLVAHRGFRAPGRENRMIDFTDALKTCKAVEFDIRLTKDKQIIIFHDHNFKRIGNLDKTVKSMTFSEIKQMKYFKKNPEKLPPLFVDDFVEKISSKYDFINVEIKPDRNTKEEFEIIKKGLEKLRSKTKAEIVVSSFGYEALKFISSLDENKFKKGYLTEYVKKVDFKLIKKFDYLHPYVGNLKSKGSKEIVKKINLPMNVWTFKNDKDARIIWSMYEKRVNSFISDKKDLMIKFA</sequence>
<dbReference type="STRING" id="1336232.GCA_000518825_01175"/>
<keyword evidence="3" id="KW-1185">Reference proteome</keyword>
<dbReference type="GO" id="GO:0008081">
    <property type="term" value="F:phosphoric diester hydrolase activity"/>
    <property type="evidence" value="ECO:0007669"/>
    <property type="project" value="InterPro"/>
</dbReference>
<dbReference type="EMBL" id="CP023173">
    <property type="protein sequence ID" value="ASZ09382.1"/>
    <property type="molecule type" value="Genomic_DNA"/>
</dbReference>
<dbReference type="GO" id="GO:0006629">
    <property type="term" value="P:lipid metabolic process"/>
    <property type="evidence" value="ECO:0007669"/>
    <property type="project" value="InterPro"/>
</dbReference>
<feature type="domain" description="GP-PDE" evidence="1">
    <location>
        <begin position="1"/>
        <end position="237"/>
    </location>
</feature>
<dbReference type="Gene3D" id="3.20.20.190">
    <property type="entry name" value="Phosphatidylinositol (PI) phosphodiesterase"/>
    <property type="match status" value="1"/>
</dbReference>
<accession>A0A249SP39</accession>
<dbReference type="AlphaFoldDB" id="A0A249SP39"/>
<dbReference type="PROSITE" id="PS51704">
    <property type="entry name" value="GP_PDE"/>
    <property type="match status" value="1"/>
</dbReference>
<proteinExistence type="predicted"/>
<dbReference type="InterPro" id="IPR017946">
    <property type="entry name" value="PLC-like_Pdiesterase_TIM-brl"/>
</dbReference>
<protein>
    <submittedName>
        <fullName evidence="2">Glycerophosphodiester phosphodiesterase</fullName>
    </submittedName>
</protein>
<evidence type="ECO:0000313" key="3">
    <source>
        <dbReference type="Proteomes" id="UP000232229"/>
    </source>
</evidence>
<dbReference type="SUPFAM" id="SSF51695">
    <property type="entry name" value="PLC-like phosphodiesterases"/>
    <property type="match status" value="1"/>
</dbReference>
<dbReference type="KEGG" id="mchc:CK556_03455"/>
<dbReference type="Pfam" id="PF03009">
    <property type="entry name" value="GDPD"/>
    <property type="match status" value="1"/>
</dbReference>
<name>A0A249SP39_9MOLU</name>